<sequence>MPSRRVALTALVAALATLAAAVLFDVLGTVFFALTVTYLLAPLHRRLNDRLPPWPAAAATTVAVTTGVLLALASVTLLLARRADDIVQFIREIPAEFTFVVLDTPVVVDVSTLLAAAREAASAVAVDAATALPTLGLKLTVFAFLVFALLIHHRDVERAVLAAIPHTYHDVTSALAGRARATLYAIYVLQAATGLGTFLIALPVFFALGYGPFPTLALAAGVLQFLPVVGPSIVVLALAGYHLTTGDVTSAVLVVVVAGVLVAWLPDVLIRPRLARETANLPGSLYFVGFVGGLLTLGPVGIIAGPLVAALLAEAIRLLAAEQTRNRTT</sequence>
<dbReference type="InterPro" id="IPR002549">
    <property type="entry name" value="AI-2E-like"/>
</dbReference>
<evidence type="ECO:0000256" key="1">
    <source>
        <dbReference type="ARBA" id="ARBA00004141"/>
    </source>
</evidence>
<reference evidence="7 8" key="1">
    <citation type="journal article" date="2019" name="Int. J. Syst. Evol. Microbiol.">
        <title>The Global Catalogue of Microorganisms (GCM) 10K type strain sequencing project: providing services to taxonomists for standard genome sequencing and annotation.</title>
        <authorList>
            <consortium name="The Broad Institute Genomics Platform"/>
            <consortium name="The Broad Institute Genome Sequencing Center for Infectious Disease"/>
            <person name="Wu L."/>
            <person name="Ma J."/>
        </authorList>
    </citation>
    <scope>NUCLEOTIDE SEQUENCE [LARGE SCALE GENOMIC DNA]</scope>
    <source>
        <strain evidence="7 8">JCM 16327</strain>
    </source>
</reference>
<feature type="transmembrane region" description="Helical" evidence="6">
    <location>
        <begin position="216"/>
        <end position="241"/>
    </location>
</feature>
<keyword evidence="3 6" id="KW-0812">Transmembrane</keyword>
<comment type="caution">
    <text evidence="7">The sequence shown here is derived from an EMBL/GenBank/DDBJ whole genome shotgun (WGS) entry which is preliminary data.</text>
</comment>
<dbReference type="Proteomes" id="UP001500194">
    <property type="component" value="Unassembled WGS sequence"/>
</dbReference>
<evidence type="ECO:0000256" key="3">
    <source>
        <dbReference type="ARBA" id="ARBA00022692"/>
    </source>
</evidence>
<proteinExistence type="inferred from homology"/>
<feature type="transmembrane region" description="Helical" evidence="6">
    <location>
        <begin position="57"/>
        <end position="79"/>
    </location>
</feature>
<feature type="transmembrane region" description="Helical" evidence="6">
    <location>
        <begin position="285"/>
        <end position="313"/>
    </location>
</feature>
<feature type="transmembrane region" description="Helical" evidence="6">
    <location>
        <begin position="99"/>
        <end position="117"/>
    </location>
</feature>
<evidence type="ECO:0000256" key="5">
    <source>
        <dbReference type="ARBA" id="ARBA00023136"/>
    </source>
</evidence>
<dbReference type="AlphaFoldDB" id="A0AAV3SZC8"/>
<evidence type="ECO:0000313" key="7">
    <source>
        <dbReference type="EMBL" id="GAA0650155.1"/>
    </source>
</evidence>
<gene>
    <name evidence="7" type="ORF">GCM10009019_11190</name>
</gene>
<dbReference type="RefSeq" id="WP_227261178.1">
    <property type="nucleotide sequence ID" value="NZ_BAAADU010000002.1"/>
</dbReference>
<accession>A0AAV3SZC8</accession>
<protein>
    <submittedName>
        <fullName evidence="7">AI-2E family transporter</fullName>
    </submittedName>
</protein>
<comment type="similarity">
    <text evidence="2">Belongs to the autoinducer-2 exporter (AI-2E) (TC 2.A.86) family.</text>
</comment>
<dbReference type="GO" id="GO:0016020">
    <property type="term" value="C:membrane"/>
    <property type="evidence" value="ECO:0007669"/>
    <property type="project" value="UniProtKB-SubCell"/>
</dbReference>
<evidence type="ECO:0000256" key="6">
    <source>
        <dbReference type="SAM" id="Phobius"/>
    </source>
</evidence>
<organism evidence="7 8">
    <name type="scientific">Salarchaeum japonicum</name>
    <dbReference type="NCBI Taxonomy" id="555573"/>
    <lineage>
        <taxon>Archaea</taxon>
        <taxon>Methanobacteriati</taxon>
        <taxon>Methanobacteriota</taxon>
        <taxon>Stenosarchaea group</taxon>
        <taxon>Halobacteria</taxon>
        <taxon>Halobacteriales</taxon>
        <taxon>Halobacteriaceae</taxon>
    </lineage>
</organism>
<dbReference type="Pfam" id="PF01594">
    <property type="entry name" value="AI-2E_transport"/>
    <property type="match status" value="1"/>
</dbReference>
<keyword evidence="8" id="KW-1185">Reference proteome</keyword>
<feature type="transmembrane region" description="Helical" evidence="6">
    <location>
        <begin position="184"/>
        <end position="210"/>
    </location>
</feature>
<evidence type="ECO:0000256" key="2">
    <source>
        <dbReference type="ARBA" id="ARBA00009773"/>
    </source>
</evidence>
<evidence type="ECO:0000313" key="8">
    <source>
        <dbReference type="Proteomes" id="UP001500194"/>
    </source>
</evidence>
<keyword evidence="5 6" id="KW-0472">Membrane</keyword>
<comment type="subcellular location">
    <subcellularLocation>
        <location evidence="1">Membrane</location>
        <topology evidence="1">Multi-pass membrane protein</topology>
    </subcellularLocation>
</comment>
<keyword evidence="4 6" id="KW-1133">Transmembrane helix</keyword>
<name>A0AAV3SZC8_9EURY</name>
<dbReference type="EMBL" id="BAAADU010000002">
    <property type="protein sequence ID" value="GAA0650155.1"/>
    <property type="molecule type" value="Genomic_DNA"/>
</dbReference>
<evidence type="ECO:0000256" key="4">
    <source>
        <dbReference type="ARBA" id="ARBA00022989"/>
    </source>
</evidence>
<dbReference type="GeneID" id="68571753"/>
<feature type="transmembrane region" description="Helical" evidence="6">
    <location>
        <begin position="248"/>
        <end position="265"/>
    </location>
</feature>
<feature type="transmembrane region" description="Helical" evidence="6">
    <location>
        <begin position="129"/>
        <end position="151"/>
    </location>
</feature>